<dbReference type="EMBL" id="OZ021737">
    <property type="protein sequence ID" value="CAK9319026.1"/>
    <property type="molecule type" value="Genomic_DNA"/>
</dbReference>
<dbReference type="PANTHER" id="PTHR33623:SF17">
    <property type="entry name" value="DUF4378 DOMAIN-CONTAINING PROTEIN"/>
    <property type="match status" value="1"/>
</dbReference>
<evidence type="ECO:0000313" key="2">
    <source>
        <dbReference type="Proteomes" id="UP001642487"/>
    </source>
</evidence>
<accession>A0ABP0YIX8</accession>
<protein>
    <recommendedName>
        <fullName evidence="3">DUF4378 domain-containing protein</fullName>
    </recommendedName>
</protein>
<sequence length="340" mass="38595">MAATLSFPPLPLNREGSTRMLKDFLQETNANGIASSKPKPVSFKTLAIHAVVAAVKRISFPSVKSPRIFPRSFSRVLLRKKERDEREIGGDFVVKIKDIIRWKSFRDLVDETAAPPLGFADSPDRYTAVATTTTTTTTTTTSSNSSSWCESDFTAEDLPSPSWRDWSDGAVGKMCFSCVGEDSTGTRSAHAENDKKVRLNASSRRDDKEEEKILEENREWLLEHVEEAISLSESCKLTRRYGLDWVLLELFRREVAYNQNDDVRVRNNYKIRVNKRGGGGEEGYDWVLSHKGKETYMREMEREGKWEMFGVEEKIDLGLQIEGEILGCLLDEILLHTSQL</sequence>
<evidence type="ECO:0008006" key="3">
    <source>
        <dbReference type="Google" id="ProtNLM"/>
    </source>
</evidence>
<dbReference type="PANTHER" id="PTHR33623">
    <property type="entry name" value="OS04G0572500 PROTEIN"/>
    <property type="match status" value="1"/>
</dbReference>
<dbReference type="Proteomes" id="UP001642487">
    <property type="component" value="Chromosome 3"/>
</dbReference>
<reference evidence="1 2" key="1">
    <citation type="submission" date="2024-03" db="EMBL/GenBank/DDBJ databases">
        <authorList>
            <person name="Gkanogiannis A."/>
            <person name="Becerra Lopez-Lavalle L."/>
        </authorList>
    </citation>
    <scope>NUCLEOTIDE SEQUENCE [LARGE SCALE GENOMIC DNA]</scope>
</reference>
<keyword evidence="2" id="KW-1185">Reference proteome</keyword>
<evidence type="ECO:0000313" key="1">
    <source>
        <dbReference type="EMBL" id="CAK9319026.1"/>
    </source>
</evidence>
<proteinExistence type="predicted"/>
<gene>
    <name evidence="1" type="ORF">CITCOLO1_LOCUS11015</name>
</gene>
<name>A0ABP0YIX8_9ROSI</name>
<organism evidence="1 2">
    <name type="scientific">Citrullus colocynthis</name>
    <name type="common">colocynth</name>
    <dbReference type="NCBI Taxonomy" id="252529"/>
    <lineage>
        <taxon>Eukaryota</taxon>
        <taxon>Viridiplantae</taxon>
        <taxon>Streptophyta</taxon>
        <taxon>Embryophyta</taxon>
        <taxon>Tracheophyta</taxon>
        <taxon>Spermatophyta</taxon>
        <taxon>Magnoliopsida</taxon>
        <taxon>eudicotyledons</taxon>
        <taxon>Gunneridae</taxon>
        <taxon>Pentapetalae</taxon>
        <taxon>rosids</taxon>
        <taxon>fabids</taxon>
        <taxon>Cucurbitales</taxon>
        <taxon>Cucurbitaceae</taxon>
        <taxon>Benincaseae</taxon>
        <taxon>Citrullus</taxon>
    </lineage>
</organism>